<accession>A0ABT5KH28</accession>
<dbReference type="SUPFAM" id="SSF53850">
    <property type="entry name" value="Periplasmic binding protein-like II"/>
    <property type="match status" value="1"/>
</dbReference>
<name>A0ABT5KH28_9BURK</name>
<dbReference type="RefSeq" id="WP_273601376.1">
    <property type="nucleotide sequence ID" value="NZ_JAQQXT010000010.1"/>
</dbReference>
<dbReference type="Gene3D" id="3.40.190.10">
    <property type="entry name" value="Periplasmic binding protein-like II"/>
    <property type="match status" value="2"/>
</dbReference>
<evidence type="ECO:0000313" key="2">
    <source>
        <dbReference type="EMBL" id="MDC8773213.1"/>
    </source>
</evidence>
<gene>
    <name evidence="2" type="ORF">PRZ03_16620</name>
</gene>
<dbReference type="EMBL" id="JAQQXT010000010">
    <property type="protein sequence ID" value="MDC8773213.1"/>
    <property type="molecule type" value="Genomic_DNA"/>
</dbReference>
<proteinExistence type="predicted"/>
<sequence>MSEEFPPINFTEQGLPRGLAVEIVQEIQRRQGSDLAIEFMPWARGFREAKGAGEVGLFSMARTPEREKQFKWVGPIVTFYSSIYAPAQNGMRLRSMEDAKRASAVLVVRDWFTAEELKTLGFQNLVSVSEPVTAIKMLLAKRAPFFATERLSMPDILAKAGIAEDSLEIVYSYASSEGYIAFSLDTPDATVNTWVAHLREMKRDGSFLKIYRRWLPKDNPPIGIKL</sequence>
<evidence type="ECO:0000313" key="3">
    <source>
        <dbReference type="Proteomes" id="UP001221189"/>
    </source>
</evidence>
<organism evidence="2 3">
    <name type="scientific">Roseateles albus</name>
    <dbReference type="NCBI Taxonomy" id="2987525"/>
    <lineage>
        <taxon>Bacteria</taxon>
        <taxon>Pseudomonadati</taxon>
        <taxon>Pseudomonadota</taxon>
        <taxon>Betaproteobacteria</taxon>
        <taxon>Burkholderiales</taxon>
        <taxon>Sphaerotilaceae</taxon>
        <taxon>Roseateles</taxon>
    </lineage>
</organism>
<dbReference type="PANTHER" id="PTHR38834:SF3">
    <property type="entry name" value="SOLUTE-BINDING PROTEIN FAMILY 3_N-TERMINAL DOMAIN-CONTAINING PROTEIN"/>
    <property type="match status" value="1"/>
</dbReference>
<dbReference type="Proteomes" id="UP001221189">
    <property type="component" value="Unassembled WGS sequence"/>
</dbReference>
<dbReference type="Pfam" id="PF00497">
    <property type="entry name" value="SBP_bac_3"/>
    <property type="match status" value="1"/>
</dbReference>
<dbReference type="PANTHER" id="PTHR38834">
    <property type="entry name" value="PERIPLASMIC SUBSTRATE BINDING PROTEIN FAMILY 3"/>
    <property type="match status" value="1"/>
</dbReference>
<comment type="caution">
    <text evidence="2">The sequence shown here is derived from an EMBL/GenBank/DDBJ whole genome shotgun (WGS) entry which is preliminary data.</text>
</comment>
<protein>
    <submittedName>
        <fullName evidence="2">Transporter substrate-binding domain-containing protein</fullName>
    </submittedName>
</protein>
<evidence type="ECO:0000259" key="1">
    <source>
        <dbReference type="Pfam" id="PF00497"/>
    </source>
</evidence>
<keyword evidence="3" id="KW-1185">Reference proteome</keyword>
<feature type="domain" description="Solute-binding protein family 3/N-terminal" evidence="1">
    <location>
        <begin position="2"/>
        <end position="216"/>
    </location>
</feature>
<reference evidence="2 3" key="1">
    <citation type="submission" date="2022-10" db="EMBL/GenBank/DDBJ databases">
        <title>Paucibacter sp. hw1 Genome sequencing.</title>
        <authorList>
            <person name="Park S."/>
        </authorList>
    </citation>
    <scope>NUCLEOTIDE SEQUENCE [LARGE SCALE GENOMIC DNA]</scope>
    <source>
        <strain evidence="3">hw1</strain>
    </source>
</reference>
<dbReference type="InterPro" id="IPR001638">
    <property type="entry name" value="Solute-binding_3/MltF_N"/>
</dbReference>